<reference evidence="3" key="3">
    <citation type="submission" date="2020-09" db="EMBL/GenBank/DDBJ databases">
        <authorList>
            <person name="Sun Q."/>
            <person name="Zhou Y."/>
        </authorList>
    </citation>
    <scope>NUCLEOTIDE SEQUENCE</scope>
    <source>
        <strain evidence="3">CGMCC 4.7206</strain>
    </source>
</reference>
<feature type="domain" description="Polysaccharide pyruvyl transferase" evidence="1">
    <location>
        <begin position="195"/>
        <end position="230"/>
    </location>
</feature>
<dbReference type="Proteomes" id="UP001500220">
    <property type="component" value="Unassembled WGS sequence"/>
</dbReference>
<keyword evidence="3" id="KW-0808">Transferase</keyword>
<gene>
    <name evidence="2" type="ORF">GCM10009545_36980</name>
    <name evidence="3" type="ORF">GCM10011581_28100</name>
</gene>
<dbReference type="GO" id="GO:0016740">
    <property type="term" value="F:transferase activity"/>
    <property type="evidence" value="ECO:0007669"/>
    <property type="project" value="UniProtKB-KW"/>
</dbReference>
<evidence type="ECO:0000313" key="3">
    <source>
        <dbReference type="EMBL" id="GGI89407.1"/>
    </source>
</evidence>
<evidence type="ECO:0000313" key="5">
    <source>
        <dbReference type="Proteomes" id="UP001500220"/>
    </source>
</evidence>
<reference evidence="3 4" key="1">
    <citation type="journal article" date="2014" name="Int. J. Syst. Evol. Microbiol.">
        <title>Complete genome sequence of Corynebacterium casei LMG S-19264T (=DSM 44701T), isolated from a smear-ripened cheese.</title>
        <authorList>
            <consortium name="US DOE Joint Genome Institute (JGI-PGF)"/>
            <person name="Walter F."/>
            <person name="Albersmeier A."/>
            <person name="Kalinowski J."/>
            <person name="Ruckert C."/>
        </authorList>
    </citation>
    <scope>NUCLEOTIDE SEQUENCE [LARGE SCALE GENOMIC DNA]</scope>
    <source>
        <strain evidence="3 4">CGMCC 4.7206</strain>
    </source>
</reference>
<dbReference type="AlphaFoldDB" id="A0A917NDC8"/>
<dbReference type="Proteomes" id="UP000597989">
    <property type="component" value="Unassembled WGS sequence"/>
</dbReference>
<name>A0A917NDC8_9PSEU</name>
<dbReference type="Pfam" id="PF04230">
    <property type="entry name" value="PS_pyruv_trans"/>
    <property type="match status" value="1"/>
</dbReference>
<dbReference type="EMBL" id="BAAAHC010000013">
    <property type="protein sequence ID" value="GAA0531062.1"/>
    <property type="molecule type" value="Genomic_DNA"/>
</dbReference>
<sequence length="305" mass="32695">MRRVRTTGVIVRVLITGWPSFRHGEATAGDVLSMRHVAAALSARGIPNDLAWSPVLVPGQDLDRARPADYTHLVFVCGPARGWQVEALHERYAGCHRVAVGVSVLDPQDPAVVGFHHVFARDGGAADPALDLATPAPAGRVPVAGVALAPAQPEYGTRRRHEEVHRVLVDWLTGVDCAALPLDTRLDPRDWRCCSTVDQFTSLVDRTDVVITSRLHGLVFGLSRGRPVLAADPIAGGAKVAAQAAVWRWPAVLRADEISAAALDRWWAWCCSPAGRDLALRRATTAGSPLVDAVVAVVRQESPCA</sequence>
<proteinExistence type="predicted"/>
<reference evidence="2" key="4">
    <citation type="submission" date="2023-12" db="EMBL/GenBank/DDBJ databases">
        <authorList>
            <person name="Sun Q."/>
            <person name="Inoue M."/>
        </authorList>
    </citation>
    <scope>NUCLEOTIDE SEQUENCE</scope>
    <source>
        <strain evidence="2">JCM 10664</strain>
    </source>
</reference>
<protein>
    <submittedName>
        <fullName evidence="2 3">Polysaccharide pyruvyl transferase</fullName>
    </submittedName>
</protein>
<evidence type="ECO:0000313" key="2">
    <source>
        <dbReference type="EMBL" id="GAA0531062.1"/>
    </source>
</evidence>
<reference evidence="2 5" key="2">
    <citation type="journal article" date="2019" name="Int. J. Syst. Evol. Microbiol.">
        <title>The Global Catalogue of Microorganisms (GCM) 10K type strain sequencing project: providing services to taxonomists for standard genome sequencing and annotation.</title>
        <authorList>
            <consortium name="The Broad Institute Genomics Platform"/>
            <consortium name="The Broad Institute Genome Sequencing Center for Infectious Disease"/>
            <person name="Wu L."/>
            <person name="Ma J."/>
        </authorList>
    </citation>
    <scope>NUCLEOTIDE SEQUENCE [LARGE SCALE GENOMIC DNA]</scope>
    <source>
        <strain evidence="2 5">JCM 10664</strain>
    </source>
</reference>
<comment type="caution">
    <text evidence="3">The sequence shown here is derived from an EMBL/GenBank/DDBJ whole genome shotgun (WGS) entry which is preliminary data.</text>
</comment>
<evidence type="ECO:0000313" key="4">
    <source>
        <dbReference type="Proteomes" id="UP000597989"/>
    </source>
</evidence>
<keyword evidence="5" id="KW-1185">Reference proteome</keyword>
<dbReference type="InterPro" id="IPR007345">
    <property type="entry name" value="Polysacch_pyruvyl_Trfase"/>
</dbReference>
<accession>A0A917NDC8</accession>
<dbReference type="EMBL" id="BMMT01000009">
    <property type="protein sequence ID" value="GGI89407.1"/>
    <property type="molecule type" value="Genomic_DNA"/>
</dbReference>
<evidence type="ECO:0000259" key="1">
    <source>
        <dbReference type="Pfam" id="PF04230"/>
    </source>
</evidence>
<organism evidence="3 4">
    <name type="scientific">Saccharopolyspora thermophila</name>
    <dbReference type="NCBI Taxonomy" id="89367"/>
    <lineage>
        <taxon>Bacteria</taxon>
        <taxon>Bacillati</taxon>
        <taxon>Actinomycetota</taxon>
        <taxon>Actinomycetes</taxon>
        <taxon>Pseudonocardiales</taxon>
        <taxon>Pseudonocardiaceae</taxon>
        <taxon>Saccharopolyspora</taxon>
    </lineage>
</organism>